<dbReference type="eggNOG" id="ENOG50328BH">
    <property type="taxonomic scope" value="Bacteria"/>
</dbReference>
<comment type="caution">
    <text evidence="2">The sequence shown here is derived from an EMBL/GenBank/DDBJ whole genome shotgun (WGS) entry which is preliminary data.</text>
</comment>
<dbReference type="OrthoDB" id="573248at2"/>
<dbReference type="RefSeq" id="WP_022604362.1">
    <property type="nucleotide sequence ID" value="NZ_ASSJ01000007.1"/>
</dbReference>
<dbReference type="InParanoid" id="U5DPI5"/>
<accession>U5DPI5</accession>
<keyword evidence="3" id="KW-1185">Reference proteome</keyword>
<reference evidence="2 3" key="1">
    <citation type="submission" date="2013-05" db="EMBL/GenBank/DDBJ databases">
        <title>Draft genome sequence of Rubidibacter lacunae KORDI 51-2.</title>
        <authorList>
            <person name="Choi D.H."/>
            <person name="Noh J.H."/>
            <person name="Kwon K.-K."/>
            <person name="Lee J.-H."/>
            <person name="Ryu J.-Y."/>
        </authorList>
    </citation>
    <scope>NUCLEOTIDE SEQUENCE [LARGE SCALE GENOMIC DNA]</scope>
    <source>
        <strain evidence="2 3">KORDI 51-2</strain>
    </source>
</reference>
<gene>
    <name evidence="2" type="ORF">KR51_00004860</name>
</gene>
<name>U5DPI5_9CHRO</name>
<organism evidence="2 3">
    <name type="scientific">Rubidibacter lacunae KORDI 51-2</name>
    <dbReference type="NCBI Taxonomy" id="582515"/>
    <lineage>
        <taxon>Bacteria</taxon>
        <taxon>Bacillati</taxon>
        <taxon>Cyanobacteriota</taxon>
        <taxon>Cyanophyceae</taxon>
        <taxon>Oscillatoriophycideae</taxon>
        <taxon>Chroococcales</taxon>
        <taxon>Aphanothecaceae</taxon>
        <taxon>Rubidibacter</taxon>
    </lineage>
</organism>
<dbReference type="InterPro" id="IPR056947">
    <property type="entry name" value="Pepco_dom"/>
</dbReference>
<evidence type="ECO:0000259" key="1">
    <source>
        <dbReference type="Pfam" id="PF24393"/>
    </source>
</evidence>
<sequence length="128" mass="13624">MEEQTKQAKKIWVVTAEPEEENAGGARNVKIGSGPNSDRDIWSQPAALAARGVQVGTDILEQQMSEFLDGIGQMFSSAQEKIAGTNLELNEIELAVEISGKGEVKLLGTGGEAAAKGAIKLKFGRRKV</sequence>
<dbReference type="STRING" id="582515.KR51_00004860"/>
<dbReference type="EMBL" id="ASSJ01000007">
    <property type="protein sequence ID" value="ERN42772.1"/>
    <property type="molecule type" value="Genomic_DNA"/>
</dbReference>
<proteinExistence type="predicted"/>
<protein>
    <recommendedName>
        <fullName evidence="1">Pepco domain-containing protein</fullName>
    </recommendedName>
</protein>
<dbReference type="Proteomes" id="UP000016960">
    <property type="component" value="Unassembled WGS sequence"/>
</dbReference>
<evidence type="ECO:0000313" key="2">
    <source>
        <dbReference type="EMBL" id="ERN42772.1"/>
    </source>
</evidence>
<dbReference type="AlphaFoldDB" id="U5DPI5"/>
<dbReference type="Pfam" id="PF24393">
    <property type="entry name" value="Pepco"/>
    <property type="match status" value="1"/>
</dbReference>
<evidence type="ECO:0000313" key="3">
    <source>
        <dbReference type="Proteomes" id="UP000016960"/>
    </source>
</evidence>
<feature type="domain" description="Pepco" evidence="1">
    <location>
        <begin position="11"/>
        <end position="125"/>
    </location>
</feature>